<sequence>MLAPEAPLFSFFFHSLFDLSQSRLPLCFLTVVCWRFRRSLSCAQKFLFRRCSSRSWSPEAVRSVGSSGKIVFRVFLLAPLAIRRVGGARSRLDVLGSKSCMQSCVCLFPVCSSSDGVSGFSVYALEAHGARLGPFLVADGGICWSVLKSPADVAEASRDRTRDPLILIIPGKVG</sequence>
<evidence type="ECO:0000313" key="1">
    <source>
        <dbReference type="EMBL" id="KAF3521231.1"/>
    </source>
</evidence>
<name>A0ABQ7B4U7_BRACR</name>
<organism evidence="1 2">
    <name type="scientific">Brassica cretica</name>
    <name type="common">Mustard</name>
    <dbReference type="NCBI Taxonomy" id="69181"/>
    <lineage>
        <taxon>Eukaryota</taxon>
        <taxon>Viridiplantae</taxon>
        <taxon>Streptophyta</taxon>
        <taxon>Embryophyta</taxon>
        <taxon>Tracheophyta</taxon>
        <taxon>Spermatophyta</taxon>
        <taxon>Magnoliopsida</taxon>
        <taxon>eudicotyledons</taxon>
        <taxon>Gunneridae</taxon>
        <taxon>Pentapetalae</taxon>
        <taxon>rosids</taxon>
        <taxon>malvids</taxon>
        <taxon>Brassicales</taxon>
        <taxon>Brassicaceae</taxon>
        <taxon>Brassiceae</taxon>
        <taxon>Brassica</taxon>
    </lineage>
</organism>
<evidence type="ECO:0000313" key="2">
    <source>
        <dbReference type="Proteomes" id="UP000266723"/>
    </source>
</evidence>
<dbReference type="EMBL" id="QGKV02001556">
    <property type="protein sequence ID" value="KAF3521231.1"/>
    <property type="molecule type" value="Genomic_DNA"/>
</dbReference>
<dbReference type="Proteomes" id="UP000266723">
    <property type="component" value="Unassembled WGS sequence"/>
</dbReference>
<evidence type="ECO:0008006" key="3">
    <source>
        <dbReference type="Google" id="ProtNLM"/>
    </source>
</evidence>
<accession>A0ABQ7B4U7</accession>
<comment type="caution">
    <text evidence="1">The sequence shown here is derived from an EMBL/GenBank/DDBJ whole genome shotgun (WGS) entry which is preliminary data.</text>
</comment>
<gene>
    <name evidence="1" type="ORF">DY000_02059470</name>
</gene>
<protein>
    <recommendedName>
        <fullName evidence="3">Secreted protein</fullName>
    </recommendedName>
</protein>
<keyword evidence="2" id="KW-1185">Reference proteome</keyword>
<proteinExistence type="predicted"/>
<reference evidence="1 2" key="1">
    <citation type="journal article" date="2020" name="BMC Genomics">
        <title>Intraspecific diversification of the crop wild relative Brassica cretica Lam. using demographic model selection.</title>
        <authorList>
            <person name="Kioukis A."/>
            <person name="Michalopoulou V.A."/>
            <person name="Briers L."/>
            <person name="Pirintsos S."/>
            <person name="Studholme D.J."/>
            <person name="Pavlidis P."/>
            <person name="Sarris P.F."/>
        </authorList>
    </citation>
    <scope>NUCLEOTIDE SEQUENCE [LARGE SCALE GENOMIC DNA]</scope>
    <source>
        <strain evidence="2">cv. PFS-1207/04</strain>
    </source>
</reference>